<evidence type="ECO:0000313" key="3">
    <source>
        <dbReference type="EMBL" id="CAI0412998.1"/>
    </source>
</evidence>
<dbReference type="Pfam" id="PF01399">
    <property type="entry name" value="PCI"/>
    <property type="match status" value="1"/>
</dbReference>
<dbReference type="InterPro" id="IPR045237">
    <property type="entry name" value="COPS7/eIF3m"/>
</dbReference>
<gene>
    <name evidence="3" type="ORF">LITE_LOCUS15772</name>
</gene>
<dbReference type="InterPro" id="IPR000717">
    <property type="entry name" value="PCI_dom"/>
</dbReference>
<evidence type="ECO:0000313" key="4">
    <source>
        <dbReference type="Proteomes" id="UP001154282"/>
    </source>
</evidence>
<evidence type="ECO:0000259" key="2">
    <source>
        <dbReference type="PROSITE" id="PS50250"/>
    </source>
</evidence>
<accession>A0AAV0JTU3</accession>
<organism evidence="3 4">
    <name type="scientific">Linum tenue</name>
    <dbReference type="NCBI Taxonomy" id="586396"/>
    <lineage>
        <taxon>Eukaryota</taxon>
        <taxon>Viridiplantae</taxon>
        <taxon>Streptophyta</taxon>
        <taxon>Embryophyta</taxon>
        <taxon>Tracheophyta</taxon>
        <taxon>Spermatophyta</taxon>
        <taxon>Magnoliopsida</taxon>
        <taxon>eudicotyledons</taxon>
        <taxon>Gunneridae</taxon>
        <taxon>Pentapetalae</taxon>
        <taxon>rosids</taxon>
        <taxon>fabids</taxon>
        <taxon>Malpighiales</taxon>
        <taxon>Linaceae</taxon>
        <taxon>Linum</taxon>
    </lineage>
</organism>
<keyword evidence="4" id="KW-1185">Reference proteome</keyword>
<evidence type="ECO:0000256" key="1">
    <source>
        <dbReference type="ARBA" id="ARBA00008482"/>
    </source>
</evidence>
<protein>
    <recommendedName>
        <fullName evidence="2">PCI domain-containing protein</fullName>
    </recommendedName>
</protein>
<dbReference type="EMBL" id="CAMGYJ010000005">
    <property type="protein sequence ID" value="CAI0412998.1"/>
    <property type="molecule type" value="Genomic_DNA"/>
</dbReference>
<dbReference type="SMART" id="SM00088">
    <property type="entry name" value="PINT"/>
    <property type="match status" value="1"/>
</dbReference>
<reference evidence="3" key="1">
    <citation type="submission" date="2022-08" db="EMBL/GenBank/DDBJ databases">
        <authorList>
            <person name="Gutierrez-Valencia J."/>
        </authorList>
    </citation>
    <scope>NUCLEOTIDE SEQUENCE</scope>
</reference>
<dbReference type="PANTHER" id="PTHR15350">
    <property type="entry name" value="COP9 SIGNALOSOME COMPLEX SUBUNIT 7/DENDRITIC CELL PROTEIN GA17"/>
    <property type="match status" value="1"/>
</dbReference>
<proteinExistence type="inferred from homology"/>
<dbReference type="AlphaFoldDB" id="A0AAV0JTU3"/>
<sequence>MEIEERQAQFIQQFVEQASAIDGGPASSPSLARLVVESTSHPSVFSFGEILALPNLLQVQGTENSAYVDLLKLFAYGTWKDYKGKSSVLPQLKPDQIVKLKQLTVLTVAETSKVVSYNTLLEELEFSNVRELEDFLIDECLYAGIIKGKLDQSKRCFQIEFAAGRDLVPGELEAVIETARNWLATSDNLLPLIEDKIRQANEMDQLEKQHQMDVKESIEIARKNLHSNVSSSRRFSNPVSVGLYVKPAIMTSVVPVFLMMETWITKTSAFTTKRRRKPDALQVDALPPDTPECEEKVSLCC</sequence>
<name>A0AAV0JTU3_9ROSI</name>
<dbReference type="Proteomes" id="UP001154282">
    <property type="component" value="Unassembled WGS sequence"/>
</dbReference>
<comment type="caution">
    <text evidence="3">The sequence shown here is derived from an EMBL/GenBank/DDBJ whole genome shotgun (WGS) entry which is preliminary data.</text>
</comment>
<dbReference type="GO" id="GO:0008180">
    <property type="term" value="C:COP9 signalosome"/>
    <property type="evidence" value="ECO:0007669"/>
    <property type="project" value="TreeGrafter"/>
</dbReference>
<dbReference type="PROSITE" id="PS50250">
    <property type="entry name" value="PCI"/>
    <property type="match status" value="1"/>
</dbReference>
<dbReference type="PANTHER" id="PTHR15350:SF17">
    <property type="entry name" value="COMPLEX SUBUNIT 7A, PUTATIVE-RELATED"/>
    <property type="match status" value="1"/>
</dbReference>
<feature type="domain" description="PCI" evidence="2">
    <location>
        <begin position="1"/>
        <end position="164"/>
    </location>
</feature>
<comment type="similarity">
    <text evidence="1">Belongs to the CSN7/EIF3M family. CSN7 subfamily.</text>
</comment>